<name>Q97KJ3_CLOAB</name>
<dbReference type="KEGG" id="cac:CA_C0926"/>
<dbReference type="Gene3D" id="1.25.40.10">
    <property type="entry name" value="Tetratricopeptide repeat domain"/>
    <property type="match status" value="1"/>
</dbReference>
<dbReference type="Pfam" id="PF14559">
    <property type="entry name" value="TPR_19"/>
    <property type="match status" value="1"/>
</dbReference>
<dbReference type="PATRIC" id="fig|272562.8.peg.1135"/>
<dbReference type="InterPro" id="IPR019734">
    <property type="entry name" value="TPR_rpt"/>
</dbReference>
<dbReference type="InterPro" id="IPR011990">
    <property type="entry name" value="TPR-like_helical_dom_sf"/>
</dbReference>
<sequence>MGKNEEAKEAYKEAIKKYNFLIIKYPYDVKLNFFKANCLRDIEDYEKAEELYEYIIDLDNDALEVYLMRARNRISLNKYEAAKEDLNTVIKLNPAYRKVIELDEQLKEFLSGKSESCYR</sequence>
<dbReference type="EMBL" id="AE001437">
    <property type="protein sequence ID" value="AAK78902.1"/>
    <property type="molecule type" value="Genomic_DNA"/>
</dbReference>
<protein>
    <submittedName>
        <fullName evidence="1">TPR-repeat-containing protein</fullName>
    </submittedName>
</protein>
<organism evidence="1 2">
    <name type="scientific">Clostridium acetobutylicum (strain ATCC 824 / DSM 792 / JCM 1419 / IAM 19013 / LMG 5710 / NBRC 13948 / NRRL B-527 / VKM B-1787 / 2291 / W)</name>
    <dbReference type="NCBI Taxonomy" id="272562"/>
    <lineage>
        <taxon>Bacteria</taxon>
        <taxon>Bacillati</taxon>
        <taxon>Bacillota</taxon>
        <taxon>Clostridia</taxon>
        <taxon>Eubacteriales</taxon>
        <taxon>Clostridiaceae</taxon>
        <taxon>Clostridium</taxon>
    </lineage>
</organism>
<dbReference type="Proteomes" id="UP000000814">
    <property type="component" value="Chromosome"/>
</dbReference>
<gene>
    <name evidence="1" type="ordered locus">CA_C0926</name>
</gene>
<dbReference type="SUPFAM" id="SSF48452">
    <property type="entry name" value="TPR-like"/>
    <property type="match status" value="1"/>
</dbReference>
<dbReference type="PIR" id="C97014">
    <property type="entry name" value="C97014"/>
</dbReference>
<evidence type="ECO:0000313" key="2">
    <source>
        <dbReference type="Proteomes" id="UP000000814"/>
    </source>
</evidence>
<keyword evidence="2" id="KW-1185">Reference proteome</keyword>
<dbReference type="HOGENOM" id="CLU_2057236_0_0_9"/>
<proteinExistence type="predicted"/>
<accession>Q97KJ3</accession>
<dbReference type="SMART" id="SM00028">
    <property type="entry name" value="TPR"/>
    <property type="match status" value="2"/>
</dbReference>
<dbReference type="RefSeq" id="WP_010964244.1">
    <property type="nucleotide sequence ID" value="NC_003030.1"/>
</dbReference>
<dbReference type="eggNOG" id="COG3071">
    <property type="taxonomic scope" value="Bacteria"/>
</dbReference>
<reference evidence="1 2" key="1">
    <citation type="journal article" date="2001" name="J. Bacteriol.">
        <title>Genome sequence and comparative analysis of the solvent-producing bacterium Clostridium acetobutylicum.</title>
        <authorList>
            <person name="Nolling J."/>
            <person name="Breton G."/>
            <person name="Omelchenko M.V."/>
            <person name="Makarova K.S."/>
            <person name="Zeng Q."/>
            <person name="Gibson R."/>
            <person name="Lee H.M."/>
            <person name="Dubois J."/>
            <person name="Qiu D."/>
            <person name="Hitti J."/>
            <person name="Wolf Y.I."/>
            <person name="Tatusov R.L."/>
            <person name="Sabathe F."/>
            <person name="Doucette-Stamm L."/>
            <person name="Soucaille P."/>
            <person name="Daly M.J."/>
            <person name="Bennett G.N."/>
            <person name="Koonin E.V."/>
            <person name="Smith D.R."/>
        </authorList>
    </citation>
    <scope>NUCLEOTIDE SEQUENCE [LARGE SCALE GENOMIC DNA]</scope>
    <source>
        <strain evidence="2">ATCC 824 / DSM 792 / JCM 1419 / LMG 5710 / VKM B-1787</strain>
    </source>
</reference>
<dbReference type="AlphaFoldDB" id="Q97KJ3"/>
<dbReference type="GeneID" id="44997436"/>
<evidence type="ECO:0000313" key="1">
    <source>
        <dbReference type="EMBL" id="AAK78902.1"/>
    </source>
</evidence>
<dbReference type="STRING" id="272562.CA_C0926"/>